<dbReference type="Pfam" id="PF07963">
    <property type="entry name" value="N_methyl"/>
    <property type="match status" value="1"/>
</dbReference>
<gene>
    <name evidence="2" type="ORF">ASZ90_006865</name>
</gene>
<comment type="caution">
    <text evidence="2">The sequence shown here is derived from an EMBL/GenBank/DDBJ whole genome shotgun (WGS) entry which is preliminary data.</text>
</comment>
<keyword evidence="1" id="KW-1133">Transmembrane helix</keyword>
<name>A0A0W8FRB2_9ZZZZ</name>
<accession>A0A0W8FRB2</accession>
<keyword evidence="1" id="KW-0472">Membrane</keyword>
<evidence type="ECO:0000256" key="1">
    <source>
        <dbReference type="SAM" id="Phobius"/>
    </source>
</evidence>
<dbReference type="NCBIfam" id="TIGR02532">
    <property type="entry name" value="IV_pilin_GFxxxE"/>
    <property type="match status" value="1"/>
</dbReference>
<reference evidence="2" key="1">
    <citation type="journal article" date="2015" name="Proc. Natl. Acad. Sci. U.S.A.">
        <title>Networks of energetic and metabolic interactions define dynamics in microbial communities.</title>
        <authorList>
            <person name="Embree M."/>
            <person name="Liu J.K."/>
            <person name="Al-Bassam M.M."/>
            <person name="Zengler K."/>
        </authorList>
    </citation>
    <scope>NUCLEOTIDE SEQUENCE</scope>
</reference>
<sequence length="163" mass="18412">MKSEKKKIIPLNRGFTFIEILIVLFLMSLIVGITTVFFANALPAAKHKAAARELAATIKYARHLAFIKNESQIVSIDLDTRNYSIKGRETRSIAPKISITVYNKDANANPVREGKYIINCDTTAGIEWDTIELVRKDRIITIKSDPIMTAEVVDNKNNEIKKY</sequence>
<dbReference type="AlphaFoldDB" id="A0A0W8FRB2"/>
<feature type="transmembrane region" description="Helical" evidence="1">
    <location>
        <begin position="20"/>
        <end position="42"/>
    </location>
</feature>
<protein>
    <submittedName>
        <fullName evidence="2">Uncharacterized protein</fullName>
    </submittedName>
</protein>
<dbReference type="InterPro" id="IPR045584">
    <property type="entry name" value="Pilin-like"/>
</dbReference>
<dbReference type="SUPFAM" id="SSF54523">
    <property type="entry name" value="Pili subunits"/>
    <property type="match status" value="1"/>
</dbReference>
<proteinExistence type="predicted"/>
<evidence type="ECO:0000313" key="2">
    <source>
        <dbReference type="EMBL" id="KUG23337.1"/>
    </source>
</evidence>
<dbReference type="EMBL" id="LNQE01000912">
    <property type="protein sequence ID" value="KUG23337.1"/>
    <property type="molecule type" value="Genomic_DNA"/>
</dbReference>
<keyword evidence="1" id="KW-0812">Transmembrane</keyword>
<organism evidence="2">
    <name type="scientific">hydrocarbon metagenome</name>
    <dbReference type="NCBI Taxonomy" id="938273"/>
    <lineage>
        <taxon>unclassified sequences</taxon>
        <taxon>metagenomes</taxon>
        <taxon>ecological metagenomes</taxon>
    </lineage>
</organism>
<dbReference type="InterPro" id="IPR012902">
    <property type="entry name" value="N_methyl_site"/>
</dbReference>